<dbReference type="InterPro" id="IPR006169">
    <property type="entry name" value="GTP1_OBG_dom"/>
</dbReference>
<dbReference type="AlphaFoldDB" id="A0AAD5XXW1"/>
<comment type="caution">
    <text evidence="5">The sequence shown here is derived from an EMBL/GenBank/DDBJ whole genome shotgun (WGS) entry which is preliminary data.</text>
</comment>
<dbReference type="InterPro" id="IPR045086">
    <property type="entry name" value="OBG_GTPase"/>
</dbReference>
<evidence type="ECO:0000313" key="6">
    <source>
        <dbReference type="Proteomes" id="UP001211065"/>
    </source>
</evidence>
<feature type="domain" description="OBG-type G" evidence="3">
    <location>
        <begin position="491"/>
        <end position="657"/>
    </location>
</feature>
<dbReference type="PROSITE" id="PS51883">
    <property type="entry name" value="OBG"/>
    <property type="match status" value="1"/>
</dbReference>
<reference evidence="5" key="1">
    <citation type="submission" date="2020-05" db="EMBL/GenBank/DDBJ databases">
        <title>Phylogenomic resolution of chytrid fungi.</title>
        <authorList>
            <person name="Stajich J.E."/>
            <person name="Amses K."/>
            <person name="Simmons R."/>
            <person name="Seto K."/>
            <person name="Myers J."/>
            <person name="Bonds A."/>
            <person name="Quandt C.A."/>
            <person name="Barry K."/>
            <person name="Liu P."/>
            <person name="Grigoriev I."/>
            <person name="Longcore J.E."/>
            <person name="James T.Y."/>
        </authorList>
    </citation>
    <scope>NUCLEOTIDE SEQUENCE</scope>
    <source>
        <strain evidence="5">JEL0476</strain>
    </source>
</reference>
<keyword evidence="6" id="KW-1185">Reference proteome</keyword>
<dbReference type="GO" id="GO:0005525">
    <property type="term" value="F:GTP binding"/>
    <property type="evidence" value="ECO:0007669"/>
    <property type="project" value="UniProtKB-KW"/>
</dbReference>
<dbReference type="Pfam" id="PF01926">
    <property type="entry name" value="MMR_HSR1"/>
    <property type="match status" value="1"/>
</dbReference>
<dbReference type="GO" id="GO:0005739">
    <property type="term" value="C:mitochondrion"/>
    <property type="evidence" value="ECO:0007669"/>
    <property type="project" value="TreeGrafter"/>
</dbReference>
<keyword evidence="2" id="KW-0342">GTP-binding</keyword>
<dbReference type="PRINTS" id="PR00326">
    <property type="entry name" value="GTP1OBG"/>
</dbReference>
<dbReference type="PANTHER" id="PTHR11702:SF31">
    <property type="entry name" value="MITOCHONDRIAL RIBOSOME-ASSOCIATED GTPASE 2"/>
    <property type="match status" value="1"/>
</dbReference>
<sequence>MLTNPLIRLIKNFETMSTAAKRTEAIKSVKFCFEIGMTKEIEASEHFSSVVLSGLIGHIKGKFPIDILAEMCFMLLKGKAKNNTSTIICYSFLLTGNQPDAALLALDQLNYEDMSEVDLNYIKSKVLVFKGFIILKTNPVAYHYFKEAITVDEKNQEAFFFLGTTMLAELKSDVEKATAIIGIFTNFLKLKFNCTANLAEEDLNNLKCIFKLENFDKSDPSIPLACLYLMDTYFRKGPRAGISLEELFNILEYLYSISVKLKNFVEESGVLLSPNEVDNFKAFQDFKRVKVVSGNGGDGAIAFEKSAKVAFGPPNGGNGGAGGDVLVRASKSITCLTHLSTLFRADHGSIGRNSSLHGKKGEDTEIVVPVGTVVKEVVTSNEENTELEQLSNYELVVKHFKFRSKYIPKDDRINWLASRIPLGISKPDPILVDLVEDGQTATLVKGGRAGKGNVCDKLPHFVSHDVRGPPFCLRGERGREIIVEFELKSIADAGLVGLPNAGKSSFLAAVSRAHPKIAPYPFTTLNPYIGTIDYPDYFSMTLADIPGIIKGASRNLGLGHTFLRHIERSKILVYVIDLSNEAPWEDLFTLQNELELYSAGLTSRPSIIIANKADLGALCRKNLERLIKVTDFTVIPCSARDGVNITLATKLMRSMATKV</sequence>
<gene>
    <name evidence="5" type="ORF">HK099_007602</name>
</gene>
<dbReference type="InterPro" id="IPR036726">
    <property type="entry name" value="GTP1_OBG_dom_sf"/>
</dbReference>
<dbReference type="CDD" id="cd01898">
    <property type="entry name" value="Obg"/>
    <property type="match status" value="1"/>
</dbReference>
<dbReference type="InterPro" id="IPR006073">
    <property type="entry name" value="GTP-bd"/>
</dbReference>
<dbReference type="GO" id="GO:0003924">
    <property type="term" value="F:GTPase activity"/>
    <property type="evidence" value="ECO:0007669"/>
    <property type="project" value="InterPro"/>
</dbReference>
<dbReference type="Gene3D" id="2.70.210.12">
    <property type="entry name" value="GTP1/OBG domain"/>
    <property type="match status" value="1"/>
</dbReference>
<dbReference type="NCBIfam" id="NF008956">
    <property type="entry name" value="PRK12299.1"/>
    <property type="match status" value="1"/>
</dbReference>
<feature type="domain" description="Obg" evidence="4">
    <location>
        <begin position="281"/>
        <end position="490"/>
    </location>
</feature>
<evidence type="ECO:0008006" key="7">
    <source>
        <dbReference type="Google" id="ProtNLM"/>
    </source>
</evidence>
<dbReference type="PROSITE" id="PS51710">
    <property type="entry name" value="G_OBG"/>
    <property type="match status" value="1"/>
</dbReference>
<dbReference type="SUPFAM" id="SSF52540">
    <property type="entry name" value="P-loop containing nucleoside triphosphate hydrolases"/>
    <property type="match status" value="1"/>
</dbReference>
<keyword evidence="1" id="KW-0547">Nucleotide-binding</keyword>
<dbReference type="PANTHER" id="PTHR11702">
    <property type="entry name" value="DEVELOPMENTALLY REGULATED GTP-BINDING PROTEIN-RELATED"/>
    <property type="match status" value="1"/>
</dbReference>
<dbReference type="Gene3D" id="3.40.50.300">
    <property type="entry name" value="P-loop containing nucleotide triphosphate hydrolases"/>
    <property type="match status" value="1"/>
</dbReference>
<name>A0AAD5XXW1_9FUNG</name>
<dbReference type="Proteomes" id="UP001211065">
    <property type="component" value="Unassembled WGS sequence"/>
</dbReference>
<accession>A0AAD5XXW1</accession>
<evidence type="ECO:0000259" key="4">
    <source>
        <dbReference type="PROSITE" id="PS51883"/>
    </source>
</evidence>
<evidence type="ECO:0000256" key="1">
    <source>
        <dbReference type="ARBA" id="ARBA00022741"/>
    </source>
</evidence>
<dbReference type="GO" id="GO:0042254">
    <property type="term" value="P:ribosome biogenesis"/>
    <property type="evidence" value="ECO:0007669"/>
    <property type="project" value="UniProtKB-UniRule"/>
</dbReference>
<evidence type="ECO:0000313" key="5">
    <source>
        <dbReference type="EMBL" id="KAJ3224973.1"/>
    </source>
</evidence>
<proteinExistence type="predicted"/>
<dbReference type="InterPro" id="IPR027417">
    <property type="entry name" value="P-loop_NTPase"/>
</dbReference>
<dbReference type="EMBL" id="JADGJW010000075">
    <property type="protein sequence ID" value="KAJ3224973.1"/>
    <property type="molecule type" value="Genomic_DNA"/>
</dbReference>
<evidence type="ECO:0000256" key="2">
    <source>
        <dbReference type="ARBA" id="ARBA00023134"/>
    </source>
</evidence>
<evidence type="ECO:0000259" key="3">
    <source>
        <dbReference type="PROSITE" id="PS51710"/>
    </source>
</evidence>
<dbReference type="InterPro" id="IPR031167">
    <property type="entry name" value="G_OBG"/>
</dbReference>
<protein>
    <recommendedName>
        <fullName evidence="7">GTP-binding protein</fullName>
    </recommendedName>
</protein>
<dbReference type="SUPFAM" id="SSF82051">
    <property type="entry name" value="Obg GTP-binding protein N-terminal domain"/>
    <property type="match status" value="1"/>
</dbReference>
<dbReference type="Pfam" id="PF01018">
    <property type="entry name" value="GTP1_OBG"/>
    <property type="match status" value="2"/>
</dbReference>
<organism evidence="5 6">
    <name type="scientific">Clydaea vesicula</name>
    <dbReference type="NCBI Taxonomy" id="447962"/>
    <lineage>
        <taxon>Eukaryota</taxon>
        <taxon>Fungi</taxon>
        <taxon>Fungi incertae sedis</taxon>
        <taxon>Chytridiomycota</taxon>
        <taxon>Chytridiomycota incertae sedis</taxon>
        <taxon>Chytridiomycetes</taxon>
        <taxon>Lobulomycetales</taxon>
        <taxon>Lobulomycetaceae</taxon>
        <taxon>Clydaea</taxon>
    </lineage>
</organism>